<evidence type="ECO:0000256" key="1">
    <source>
        <dbReference type="SAM" id="Coils"/>
    </source>
</evidence>
<proteinExistence type="predicted"/>
<protein>
    <recommendedName>
        <fullName evidence="5">C2H2-type domain-containing protein</fullName>
    </recommendedName>
</protein>
<feature type="coiled-coil region" evidence="1">
    <location>
        <begin position="30"/>
        <end position="145"/>
    </location>
</feature>
<dbReference type="Proteomes" id="UP001642540">
    <property type="component" value="Unassembled WGS sequence"/>
</dbReference>
<feature type="region of interest" description="Disordered" evidence="2">
    <location>
        <begin position="247"/>
        <end position="278"/>
    </location>
</feature>
<evidence type="ECO:0000313" key="4">
    <source>
        <dbReference type="Proteomes" id="UP001642540"/>
    </source>
</evidence>
<gene>
    <name evidence="3" type="ORF">ODALV1_LOCUS8123</name>
</gene>
<comment type="caution">
    <text evidence="3">The sequence shown here is derived from an EMBL/GenBank/DDBJ whole genome shotgun (WGS) entry which is preliminary data.</text>
</comment>
<dbReference type="EMBL" id="CAXLJM020000025">
    <property type="protein sequence ID" value="CAL8092097.1"/>
    <property type="molecule type" value="Genomic_DNA"/>
</dbReference>
<name>A0ABP1Q7A0_9HEXA</name>
<organism evidence="3 4">
    <name type="scientific">Orchesella dallaii</name>
    <dbReference type="NCBI Taxonomy" id="48710"/>
    <lineage>
        <taxon>Eukaryota</taxon>
        <taxon>Metazoa</taxon>
        <taxon>Ecdysozoa</taxon>
        <taxon>Arthropoda</taxon>
        <taxon>Hexapoda</taxon>
        <taxon>Collembola</taxon>
        <taxon>Entomobryomorpha</taxon>
        <taxon>Entomobryoidea</taxon>
        <taxon>Orchesellidae</taxon>
        <taxon>Orchesellinae</taxon>
        <taxon>Orchesella</taxon>
    </lineage>
</organism>
<sequence>MDPSRKRKMITTPRIRSLQNRVSVMFARQMQAREREVSEKNKEISTFKQQIASTKEVIRAQASGFQAKEDNLRQQLLKASEANSELRKENVALSKSASDNREAVSGLHDENISLREENTRLKLELEETRRLKREVEAKIQVMEMELDESFNFDDENEDCDSGVAGEEQVDEIRSPIKMLEYFGRSLRESPTSPTIATSTTVTVNKEGAIIRVAENGYGNAGCTDQRMDVEDSTGRKNAEIAVNSVNSTNKMTPNSSHVVGDNDARKTSRRKAKKTHGEDIHAENAFSCTCGINLSSKQGLTKHIARHCTERKSDSQGSSDLSDILSKASLPVEKVSLEWR</sequence>
<evidence type="ECO:0000256" key="2">
    <source>
        <dbReference type="SAM" id="MobiDB-lite"/>
    </source>
</evidence>
<accession>A0ABP1Q7A0</accession>
<evidence type="ECO:0000313" key="3">
    <source>
        <dbReference type="EMBL" id="CAL8092097.1"/>
    </source>
</evidence>
<evidence type="ECO:0008006" key="5">
    <source>
        <dbReference type="Google" id="ProtNLM"/>
    </source>
</evidence>
<keyword evidence="4" id="KW-1185">Reference proteome</keyword>
<reference evidence="3 4" key="1">
    <citation type="submission" date="2024-08" db="EMBL/GenBank/DDBJ databases">
        <authorList>
            <person name="Cucini C."/>
            <person name="Frati F."/>
        </authorList>
    </citation>
    <scope>NUCLEOTIDE SEQUENCE [LARGE SCALE GENOMIC DNA]</scope>
</reference>
<feature type="compositionally biased region" description="Polar residues" evidence="2">
    <location>
        <begin position="247"/>
        <end position="257"/>
    </location>
</feature>
<keyword evidence="1" id="KW-0175">Coiled coil</keyword>